<reference evidence="2" key="1">
    <citation type="submission" date="2018-05" db="EMBL/GenBank/DDBJ databases">
        <authorList>
            <person name="Cea G.-C."/>
            <person name="William W."/>
        </authorList>
    </citation>
    <scope>NUCLEOTIDE SEQUENCE [LARGE SCALE GENOMIC DNA]</scope>
    <source>
        <strain evidence="2">DB21MT 5</strain>
    </source>
</reference>
<protein>
    <submittedName>
        <fullName evidence="1">GTP cyclohydrolase-2</fullName>
        <ecNumber evidence="1">3.5.4.25</ecNumber>
    </submittedName>
</protein>
<dbReference type="KEGG" id="mya:MORIYA_2134"/>
<dbReference type="AlphaFoldDB" id="A0A330LQ91"/>
<dbReference type="Proteomes" id="UP000250163">
    <property type="component" value="Chromosome MORIYA"/>
</dbReference>
<proteinExistence type="predicted"/>
<dbReference type="EMBL" id="LS483250">
    <property type="protein sequence ID" value="SQD78612.1"/>
    <property type="molecule type" value="Genomic_DNA"/>
</dbReference>
<accession>A0A330LQ91</accession>
<evidence type="ECO:0000313" key="2">
    <source>
        <dbReference type="Proteomes" id="UP000250163"/>
    </source>
</evidence>
<gene>
    <name evidence="1" type="ORF">MORIYA_2134</name>
</gene>
<organism evidence="1 2">
    <name type="scientific">Moritella yayanosii</name>
    <dbReference type="NCBI Taxonomy" id="69539"/>
    <lineage>
        <taxon>Bacteria</taxon>
        <taxon>Pseudomonadati</taxon>
        <taxon>Pseudomonadota</taxon>
        <taxon>Gammaproteobacteria</taxon>
        <taxon>Alteromonadales</taxon>
        <taxon>Moritellaceae</taxon>
        <taxon>Moritella</taxon>
    </lineage>
</organism>
<name>A0A330LQ91_9GAMM</name>
<sequence>MTVPILSKQTNADINIAERVPLQAGYLKTKASKLGRMFESNFIN</sequence>
<dbReference type="GO" id="GO:0003935">
    <property type="term" value="F:GTP cyclohydrolase II activity"/>
    <property type="evidence" value="ECO:0007669"/>
    <property type="project" value="UniProtKB-EC"/>
</dbReference>
<keyword evidence="1" id="KW-0378">Hydrolase</keyword>
<dbReference type="EC" id="3.5.4.25" evidence="1"/>
<keyword evidence="2" id="KW-1185">Reference proteome</keyword>
<evidence type="ECO:0000313" key="1">
    <source>
        <dbReference type="EMBL" id="SQD78612.1"/>
    </source>
</evidence>